<evidence type="ECO:0000313" key="3">
    <source>
        <dbReference type="EMBL" id="ANN74450.1"/>
    </source>
</evidence>
<dbReference type="EMBL" id="CP016171">
    <property type="protein sequence ID" value="ANN74450.1"/>
    <property type="molecule type" value="Genomic_DNA"/>
</dbReference>
<sequence>MGESSTKPYLIRALHEWCTDNGYTPYVVVQVNDRTMVPPAHVRDGQITLNIGNLATNKLLLGNEYIEFQARFNGVIEMVSVPVGAVSAIYARETGAGMGFEVQDEDDDTASRPAREGAAAAGDGVSAQGAQGDKADGGKDDDPPPRPRLTIVK</sequence>
<evidence type="ECO:0000313" key="5">
    <source>
        <dbReference type="Proteomes" id="UP000092213"/>
    </source>
</evidence>
<accession>A0A193FPU8</accession>
<protein>
    <submittedName>
        <fullName evidence="3">ClpXP protease specificity-enhancing factor</fullName>
    </submittedName>
</protein>
<dbReference type="InterPro" id="IPR036760">
    <property type="entry name" value="SspB-like_sf"/>
</dbReference>
<dbReference type="GO" id="GO:0006508">
    <property type="term" value="P:proteolysis"/>
    <property type="evidence" value="ECO:0007669"/>
    <property type="project" value="UniProtKB-KW"/>
</dbReference>
<gene>
    <name evidence="2" type="ORF">BAU06_00755</name>
    <name evidence="3" type="ORF">BAU08_00745</name>
</gene>
<dbReference type="RefSeq" id="WP_066357614.1">
    <property type="nucleotide sequence ID" value="NZ_CBCSFJ010000012.1"/>
</dbReference>
<keyword evidence="3" id="KW-0645">Protease</keyword>
<evidence type="ECO:0000256" key="1">
    <source>
        <dbReference type="SAM" id="MobiDB-lite"/>
    </source>
</evidence>
<dbReference type="GO" id="GO:0005829">
    <property type="term" value="C:cytosol"/>
    <property type="evidence" value="ECO:0007669"/>
    <property type="project" value="TreeGrafter"/>
</dbReference>
<dbReference type="Gene3D" id="2.30.30.220">
    <property type="entry name" value="SspB-like"/>
    <property type="match status" value="1"/>
</dbReference>
<dbReference type="PIRSF" id="PIRSF005276">
    <property type="entry name" value="SspB"/>
    <property type="match status" value="1"/>
</dbReference>
<dbReference type="PANTHER" id="PTHR37486">
    <property type="entry name" value="STRINGENT STARVATION PROTEIN B"/>
    <property type="match status" value="1"/>
</dbReference>
<dbReference type="SUPFAM" id="SSF101738">
    <property type="entry name" value="SspB-like"/>
    <property type="match status" value="1"/>
</dbReference>
<dbReference type="OrthoDB" id="9797358at2"/>
<dbReference type="GO" id="GO:0045732">
    <property type="term" value="P:positive regulation of protein catabolic process"/>
    <property type="evidence" value="ECO:0007669"/>
    <property type="project" value="TreeGrafter"/>
</dbReference>
<proteinExistence type="predicted"/>
<feature type="compositionally biased region" description="Low complexity" evidence="1">
    <location>
        <begin position="116"/>
        <end position="132"/>
    </location>
</feature>
<dbReference type="STRING" id="463025.BAU08_00745"/>
<dbReference type="InterPro" id="IPR007481">
    <property type="entry name" value="SspB"/>
</dbReference>
<dbReference type="EMBL" id="CP016170">
    <property type="protein sequence ID" value="ANN69303.1"/>
    <property type="molecule type" value="Genomic_DNA"/>
</dbReference>
<feature type="compositionally biased region" description="Basic and acidic residues" evidence="1">
    <location>
        <begin position="133"/>
        <end position="145"/>
    </location>
</feature>
<keyword evidence="4" id="KW-1185">Reference proteome</keyword>
<dbReference type="Pfam" id="PF04386">
    <property type="entry name" value="SspB"/>
    <property type="match status" value="1"/>
</dbReference>
<evidence type="ECO:0000313" key="4">
    <source>
        <dbReference type="Proteomes" id="UP000091897"/>
    </source>
</evidence>
<keyword evidence="3" id="KW-0378">Hydrolase</keyword>
<dbReference type="Proteomes" id="UP000091897">
    <property type="component" value="Chromosome"/>
</dbReference>
<name>A0A193FPU8_9BORD</name>
<evidence type="ECO:0000313" key="2">
    <source>
        <dbReference type="EMBL" id="ANN69303.1"/>
    </source>
</evidence>
<dbReference type="AlphaFoldDB" id="A0A193FPU8"/>
<reference evidence="4 5" key="1">
    <citation type="submission" date="2016-06" db="EMBL/GenBank/DDBJ databases">
        <title>Complete genome sequences of Bordetella bronchialis and Bordetella flabilis.</title>
        <authorList>
            <person name="LiPuma J.J."/>
            <person name="Spilker T."/>
        </authorList>
    </citation>
    <scope>NUCLEOTIDE SEQUENCE [LARGE SCALE GENOMIC DNA]</scope>
    <source>
        <strain evidence="3 5">AU17976</strain>
        <strain evidence="2 4">AU3182</strain>
    </source>
</reference>
<dbReference type="GO" id="GO:0008233">
    <property type="term" value="F:peptidase activity"/>
    <property type="evidence" value="ECO:0007669"/>
    <property type="project" value="UniProtKB-KW"/>
</dbReference>
<dbReference type="PANTHER" id="PTHR37486:SF1">
    <property type="entry name" value="STRINGENT STARVATION PROTEIN B"/>
    <property type="match status" value="1"/>
</dbReference>
<dbReference type="KEGG" id="bbro:BAU06_00755"/>
<organism evidence="3 5">
    <name type="scientific">Bordetella bronchialis</name>
    <dbReference type="NCBI Taxonomy" id="463025"/>
    <lineage>
        <taxon>Bacteria</taxon>
        <taxon>Pseudomonadati</taxon>
        <taxon>Pseudomonadota</taxon>
        <taxon>Betaproteobacteria</taxon>
        <taxon>Burkholderiales</taxon>
        <taxon>Alcaligenaceae</taxon>
        <taxon>Bordetella</taxon>
    </lineage>
</organism>
<dbReference type="Proteomes" id="UP000092213">
    <property type="component" value="Chromosome"/>
</dbReference>
<dbReference type="GO" id="GO:0005840">
    <property type="term" value="C:ribosome"/>
    <property type="evidence" value="ECO:0007669"/>
    <property type="project" value="TreeGrafter"/>
</dbReference>
<feature type="region of interest" description="Disordered" evidence="1">
    <location>
        <begin position="97"/>
        <end position="153"/>
    </location>
</feature>
<dbReference type="NCBIfam" id="NF008769">
    <property type="entry name" value="PRK11798.2-5"/>
    <property type="match status" value="1"/>
</dbReference>